<dbReference type="PATRIC" id="fig|1173027.3.peg.6978"/>
<reference evidence="3 4" key="1">
    <citation type="submission" date="2012-06" db="EMBL/GenBank/DDBJ databases">
        <title>Finished chromosome of genome of Microcoleus sp. PCC 7113.</title>
        <authorList>
            <consortium name="US DOE Joint Genome Institute"/>
            <person name="Gugger M."/>
            <person name="Coursin T."/>
            <person name="Rippka R."/>
            <person name="Tandeau De Marsac N."/>
            <person name="Huntemann M."/>
            <person name="Wei C.-L."/>
            <person name="Han J."/>
            <person name="Detter J.C."/>
            <person name="Han C."/>
            <person name="Tapia R."/>
            <person name="Chen A."/>
            <person name="Kyrpides N."/>
            <person name="Mavromatis K."/>
            <person name="Markowitz V."/>
            <person name="Szeto E."/>
            <person name="Ivanova N."/>
            <person name="Pagani I."/>
            <person name="Pati A."/>
            <person name="Goodwin L."/>
            <person name="Nordberg H.P."/>
            <person name="Cantor M.N."/>
            <person name="Hua S.X."/>
            <person name="Woyke T."/>
            <person name="Kerfeld C.A."/>
        </authorList>
    </citation>
    <scope>NUCLEOTIDE SEQUENCE [LARGE SCALE GENOMIC DNA]</scope>
    <source>
        <strain evidence="3 4">PCC 7113</strain>
    </source>
</reference>
<dbReference type="EMBL" id="CP003630">
    <property type="protein sequence ID" value="AFZ21892.1"/>
    <property type="molecule type" value="Genomic_DNA"/>
</dbReference>
<evidence type="ECO:0000313" key="4">
    <source>
        <dbReference type="Proteomes" id="UP000010471"/>
    </source>
</evidence>
<sequence>MQSNGLRFLKVAEYTSLAASVAGVVISTASRQVVYAAAPLSLSIFLNLLNRQRFEQQMQQSLTATAAQVERQLSQLNQDFSRLQQEVRNSLNQQIQTLDYQLTSSQQASVNLPDAIARFEVRLSQLSANISSEIQAIRQFVQSQATVVNPATLQDIQQGLSRLQERITTFESLNLELVPQNLYQLQAQFEQSFSQLQASVSTLRQQLQSQEPTLDTAALQIVQQELADLHSRIASIESLNFRSVFQTITQLQGQYDNLRESTASFDQRLESFPSTGWVNSLQEEILQVQAGLEQWRSDLQQQQNNLQAELAQLQNELQALIRRRPSEPEVPVVELELLYINLGIDFGTSFTKVCFRDIGRDFSEVVTFTDGQANLDEALVPTQIAILADGTLRSGLTKAEWAAIEQRIKTPIKYIKMRLADLDISQESDRWRLDRLPELDRPETVENLCAYYLSCVITRAQSWIRCNKPDLVKNQKIEWSANVGVPVEYCDSPAIARFKKVLSLAWLLSNEPKTELFTLESLGEHLNQLRSRIADNPIDCHAIPEISAEVWSCLNSREFDDGFYTFFDVGCGTLDGVSFRYWRDQGEPKVDFYSASVKPLGVSAISQCLASELNISEDQVRRDILQASNSNLTQFNSTQSRKQIQQLVGRVVMEGRQKHGIHRPVFKDSVFEDGLSILIGGGGSLTSFYKTTILATHSLFQHKKAGIPSYVQKAIPIPKDLAMNGLSSQEFHRFSVAYGLSIPEGDCPEIRLPSEMDKAEPQTLKATISSKPLRYEDTKDSC</sequence>
<protein>
    <submittedName>
        <fullName evidence="3">Uncharacterized protein</fullName>
    </submittedName>
</protein>
<accession>K9WQP7</accession>
<dbReference type="AlphaFoldDB" id="K9WQP7"/>
<feature type="coiled-coil region" evidence="1">
    <location>
        <begin position="278"/>
        <end position="323"/>
    </location>
</feature>
<evidence type="ECO:0000256" key="2">
    <source>
        <dbReference type="SAM" id="MobiDB-lite"/>
    </source>
</evidence>
<keyword evidence="4" id="KW-1185">Reference proteome</keyword>
<dbReference type="Proteomes" id="UP000010471">
    <property type="component" value="Chromosome"/>
</dbReference>
<feature type="coiled-coil region" evidence="1">
    <location>
        <begin position="59"/>
        <end position="93"/>
    </location>
</feature>
<dbReference type="RefSeq" id="WP_015186020.1">
    <property type="nucleotide sequence ID" value="NC_019738.1"/>
</dbReference>
<dbReference type="SUPFAM" id="SSF53067">
    <property type="entry name" value="Actin-like ATPase domain"/>
    <property type="match status" value="1"/>
</dbReference>
<evidence type="ECO:0000313" key="3">
    <source>
        <dbReference type="EMBL" id="AFZ21892.1"/>
    </source>
</evidence>
<proteinExistence type="predicted"/>
<dbReference type="HOGENOM" id="CLU_371275_0_0_3"/>
<name>K9WQP7_9CYAN</name>
<dbReference type="KEGG" id="mic:Mic7113_6303"/>
<feature type="compositionally biased region" description="Basic and acidic residues" evidence="2">
    <location>
        <begin position="773"/>
        <end position="782"/>
    </location>
</feature>
<dbReference type="InterPro" id="IPR043129">
    <property type="entry name" value="ATPase_NBD"/>
</dbReference>
<organism evidence="3 4">
    <name type="scientific">Allocoleopsis franciscana PCC 7113</name>
    <dbReference type="NCBI Taxonomy" id="1173027"/>
    <lineage>
        <taxon>Bacteria</taxon>
        <taxon>Bacillati</taxon>
        <taxon>Cyanobacteriota</taxon>
        <taxon>Cyanophyceae</taxon>
        <taxon>Coleofasciculales</taxon>
        <taxon>Coleofasciculaceae</taxon>
        <taxon>Allocoleopsis</taxon>
        <taxon>Allocoleopsis franciscana</taxon>
    </lineage>
</organism>
<keyword evidence="1" id="KW-0175">Coiled coil</keyword>
<feature type="region of interest" description="Disordered" evidence="2">
    <location>
        <begin position="754"/>
        <end position="782"/>
    </location>
</feature>
<dbReference type="STRING" id="1173027.Mic7113_6303"/>
<dbReference type="eggNOG" id="COG5293">
    <property type="taxonomic scope" value="Bacteria"/>
</dbReference>
<dbReference type="Gene3D" id="1.10.287.1490">
    <property type="match status" value="1"/>
</dbReference>
<gene>
    <name evidence="3" type="ORF">Mic7113_6303</name>
</gene>
<evidence type="ECO:0000256" key="1">
    <source>
        <dbReference type="SAM" id="Coils"/>
    </source>
</evidence>
<dbReference type="OrthoDB" id="5464671at2"/>